<dbReference type="Proteomes" id="UP001161389">
    <property type="component" value="Unassembled WGS sequence"/>
</dbReference>
<evidence type="ECO:0000259" key="1">
    <source>
        <dbReference type="PROSITE" id="PS51186"/>
    </source>
</evidence>
<dbReference type="CDD" id="cd04301">
    <property type="entry name" value="NAT_SF"/>
    <property type="match status" value="1"/>
</dbReference>
<dbReference type="PANTHER" id="PTHR43451">
    <property type="entry name" value="ACETYLTRANSFERASE (GNAT) FAMILY PROTEIN"/>
    <property type="match status" value="1"/>
</dbReference>
<reference evidence="2" key="2">
    <citation type="submission" date="2023-01" db="EMBL/GenBank/DDBJ databases">
        <title>Draft genome sequence of Litoribrevibacter albus strain NBRC 110071.</title>
        <authorList>
            <person name="Sun Q."/>
            <person name="Mori K."/>
        </authorList>
    </citation>
    <scope>NUCLEOTIDE SEQUENCE</scope>
    <source>
        <strain evidence="2">NBRC 110071</strain>
    </source>
</reference>
<accession>A0AA37W6I7</accession>
<organism evidence="2 3">
    <name type="scientific">Litoribrevibacter albus</name>
    <dbReference type="NCBI Taxonomy" id="1473156"/>
    <lineage>
        <taxon>Bacteria</taxon>
        <taxon>Pseudomonadati</taxon>
        <taxon>Pseudomonadota</taxon>
        <taxon>Gammaproteobacteria</taxon>
        <taxon>Oceanospirillales</taxon>
        <taxon>Oceanospirillaceae</taxon>
        <taxon>Litoribrevibacter</taxon>
    </lineage>
</organism>
<name>A0AA37W6I7_9GAMM</name>
<dbReference type="EMBL" id="BSNM01000003">
    <property type="protein sequence ID" value="GLQ29969.1"/>
    <property type="molecule type" value="Genomic_DNA"/>
</dbReference>
<dbReference type="Pfam" id="PF13673">
    <property type="entry name" value="Acetyltransf_10"/>
    <property type="match status" value="1"/>
</dbReference>
<dbReference type="InterPro" id="IPR052564">
    <property type="entry name" value="N-acetyltrans/Recomb-assoc"/>
</dbReference>
<dbReference type="PANTHER" id="PTHR43451:SF1">
    <property type="entry name" value="ACETYLTRANSFERASE"/>
    <property type="match status" value="1"/>
</dbReference>
<gene>
    <name evidence="2" type="ORF">GCM10007876_04470</name>
</gene>
<sequence length="156" mass="17199">MDIQKVSQDDLESITHLVLDVAKIDVFPHFNEKGQAEFKTRVLPDLNTILTEPNYLSVKAAISGEIVGVAALRNADYLTHLFVSKSCQGKGIGKALLNYLVTETKAQQVSLRSSINAVSFYESLGFECTAEEGDYNGIRFVPMTLDLQNSRNIKTG</sequence>
<dbReference type="Gene3D" id="3.40.630.30">
    <property type="match status" value="1"/>
</dbReference>
<dbReference type="SUPFAM" id="SSF55729">
    <property type="entry name" value="Acyl-CoA N-acyltransferases (Nat)"/>
    <property type="match status" value="1"/>
</dbReference>
<comment type="caution">
    <text evidence="2">The sequence shown here is derived from an EMBL/GenBank/DDBJ whole genome shotgun (WGS) entry which is preliminary data.</text>
</comment>
<proteinExistence type="predicted"/>
<dbReference type="AlphaFoldDB" id="A0AA37W6I7"/>
<evidence type="ECO:0000313" key="2">
    <source>
        <dbReference type="EMBL" id="GLQ29969.1"/>
    </source>
</evidence>
<dbReference type="PROSITE" id="PS51186">
    <property type="entry name" value="GNAT"/>
    <property type="match status" value="1"/>
</dbReference>
<dbReference type="RefSeq" id="WP_284378274.1">
    <property type="nucleotide sequence ID" value="NZ_BSNM01000003.1"/>
</dbReference>
<dbReference type="GO" id="GO:0016747">
    <property type="term" value="F:acyltransferase activity, transferring groups other than amino-acyl groups"/>
    <property type="evidence" value="ECO:0007669"/>
    <property type="project" value="InterPro"/>
</dbReference>
<feature type="domain" description="N-acetyltransferase" evidence="1">
    <location>
        <begin position="1"/>
        <end position="148"/>
    </location>
</feature>
<evidence type="ECO:0000313" key="3">
    <source>
        <dbReference type="Proteomes" id="UP001161389"/>
    </source>
</evidence>
<dbReference type="InterPro" id="IPR000182">
    <property type="entry name" value="GNAT_dom"/>
</dbReference>
<dbReference type="InterPro" id="IPR016181">
    <property type="entry name" value="Acyl_CoA_acyltransferase"/>
</dbReference>
<reference evidence="2" key="1">
    <citation type="journal article" date="2014" name="Int. J. Syst. Evol. Microbiol.">
        <title>Complete genome sequence of Corynebacterium casei LMG S-19264T (=DSM 44701T), isolated from a smear-ripened cheese.</title>
        <authorList>
            <consortium name="US DOE Joint Genome Institute (JGI-PGF)"/>
            <person name="Walter F."/>
            <person name="Albersmeier A."/>
            <person name="Kalinowski J."/>
            <person name="Ruckert C."/>
        </authorList>
    </citation>
    <scope>NUCLEOTIDE SEQUENCE</scope>
    <source>
        <strain evidence="2">NBRC 110071</strain>
    </source>
</reference>
<keyword evidence="3" id="KW-1185">Reference proteome</keyword>
<protein>
    <submittedName>
        <fullName evidence="2">N-acetyltransferase</fullName>
    </submittedName>
</protein>